<proteinExistence type="predicted"/>
<sequence length="293" mass="33797">MCNYCKAISFLIISVLCVSPTKSNVVQVQRPFEQKRSESTYILIGNYTYQNRDNKGSNTARIYVPPSTYSGRRISTLPGSEGGSQMTHTMINYSINKPWTPPLDTEAQCSKYLDEIATLKKTLQELTDANKKESRTDANKKESRTTEKPKKQTIKSKKLPSKTSKKPTSSKSSERDVYFSSRRTYDEMMKLFDRTTLAGVDSKIRANADYYLHHLKMNLLVLTSNIQDYSKIETCFSNFPSRTQQLRDYMSYYYDNCKGHYEQTCNSNALVTYQDGLNELEYMIAECIRQRIN</sequence>
<feature type="region of interest" description="Disordered" evidence="3">
    <location>
        <begin position="127"/>
        <end position="177"/>
    </location>
</feature>
<dbReference type="GeneID" id="115258774"/>
<dbReference type="Proteomes" id="UP000069940">
    <property type="component" value="Unassembled WGS sequence"/>
</dbReference>
<comment type="subcellular location">
    <subcellularLocation>
        <location evidence="1">Secreted</location>
    </subcellularLocation>
</comment>
<evidence type="ECO:0000256" key="3">
    <source>
        <dbReference type="SAM" id="MobiDB-lite"/>
    </source>
</evidence>
<evidence type="ECO:0000256" key="1">
    <source>
        <dbReference type="ARBA" id="ARBA00004613"/>
    </source>
</evidence>
<feature type="compositionally biased region" description="Basic residues" evidence="3">
    <location>
        <begin position="151"/>
        <end position="165"/>
    </location>
</feature>
<reference evidence="6" key="2">
    <citation type="submission" date="2025-05" db="UniProtKB">
        <authorList>
            <consortium name="EnsemblMetazoa"/>
        </authorList>
    </citation>
    <scope>IDENTIFICATION</scope>
    <source>
        <strain evidence="6">Foshan</strain>
    </source>
</reference>
<evidence type="ECO:0000256" key="4">
    <source>
        <dbReference type="SAM" id="SignalP"/>
    </source>
</evidence>
<dbReference type="RefSeq" id="XP_062707475.1">
    <property type="nucleotide sequence ID" value="XM_062851491.1"/>
</dbReference>
<accession>A0ABM2A3X6</accession>
<dbReference type="InterPro" id="IPR056799">
    <property type="entry name" value="ALL3/gSG7_salivary-like_helix"/>
</dbReference>
<keyword evidence="7" id="KW-1185">Reference proteome</keyword>
<reference evidence="7" key="1">
    <citation type="journal article" date="2015" name="Proc. Natl. Acad. Sci. U.S.A.">
        <title>Genome sequence of the Asian Tiger mosquito, Aedes albopictus, reveals insights into its biology, genetics, and evolution.</title>
        <authorList>
            <person name="Chen X.G."/>
            <person name="Jiang X."/>
            <person name="Gu J."/>
            <person name="Xu M."/>
            <person name="Wu Y."/>
            <person name="Deng Y."/>
            <person name="Zhang C."/>
            <person name="Bonizzoni M."/>
            <person name="Dermauw W."/>
            <person name="Vontas J."/>
            <person name="Armbruster P."/>
            <person name="Huang X."/>
            <person name="Yang Y."/>
            <person name="Zhang H."/>
            <person name="He W."/>
            <person name="Peng H."/>
            <person name="Liu Y."/>
            <person name="Wu K."/>
            <person name="Chen J."/>
            <person name="Lirakis M."/>
            <person name="Topalis P."/>
            <person name="Van Leeuwen T."/>
            <person name="Hall A.B."/>
            <person name="Jiang X."/>
            <person name="Thorpe C."/>
            <person name="Mueller R.L."/>
            <person name="Sun C."/>
            <person name="Waterhouse R.M."/>
            <person name="Yan G."/>
            <person name="Tu Z.J."/>
            <person name="Fang X."/>
            <person name="James A.A."/>
        </authorList>
    </citation>
    <scope>NUCLEOTIDE SEQUENCE [LARGE SCALE GENOMIC DNA]</scope>
    <source>
        <strain evidence="7">Foshan</strain>
    </source>
</reference>
<dbReference type="Pfam" id="PF25001">
    <property type="entry name" value="Aegyptin_C"/>
    <property type="match status" value="1"/>
</dbReference>
<evidence type="ECO:0000259" key="5">
    <source>
        <dbReference type="Pfam" id="PF25001"/>
    </source>
</evidence>
<feature type="compositionally biased region" description="Basic and acidic residues" evidence="3">
    <location>
        <begin position="128"/>
        <end position="150"/>
    </location>
</feature>
<name>A0ABM2A3X6_AEDAL</name>
<organism evidence="6 7">
    <name type="scientific">Aedes albopictus</name>
    <name type="common">Asian tiger mosquito</name>
    <name type="synonym">Stegomyia albopicta</name>
    <dbReference type="NCBI Taxonomy" id="7160"/>
    <lineage>
        <taxon>Eukaryota</taxon>
        <taxon>Metazoa</taxon>
        <taxon>Ecdysozoa</taxon>
        <taxon>Arthropoda</taxon>
        <taxon>Hexapoda</taxon>
        <taxon>Insecta</taxon>
        <taxon>Pterygota</taxon>
        <taxon>Neoptera</taxon>
        <taxon>Endopterygota</taxon>
        <taxon>Diptera</taxon>
        <taxon>Nematocera</taxon>
        <taxon>Culicoidea</taxon>
        <taxon>Culicidae</taxon>
        <taxon>Culicinae</taxon>
        <taxon>Aedini</taxon>
        <taxon>Aedes</taxon>
        <taxon>Stegomyia</taxon>
    </lineage>
</organism>
<keyword evidence="4" id="KW-0732">Signal</keyword>
<evidence type="ECO:0000313" key="6">
    <source>
        <dbReference type="EnsemblMetazoa" id="AALFPA23_024213.P36094"/>
    </source>
</evidence>
<protein>
    <recommendedName>
        <fullName evidence="5">Aegyptin/gSG7 salivary protein-like four-helix bundle domain-containing protein</fullName>
    </recommendedName>
</protein>
<feature type="chain" id="PRO_5045155277" description="Aegyptin/gSG7 salivary protein-like four-helix bundle domain-containing protein" evidence="4">
    <location>
        <begin position="24"/>
        <end position="293"/>
    </location>
</feature>
<evidence type="ECO:0000256" key="2">
    <source>
        <dbReference type="ARBA" id="ARBA00022525"/>
    </source>
</evidence>
<keyword evidence="2" id="KW-0964">Secreted</keyword>
<feature type="domain" description="Aegyptin/gSG7 salivary protein-like four-helix bundle" evidence="5">
    <location>
        <begin position="179"/>
        <end position="288"/>
    </location>
</feature>
<feature type="signal peptide" evidence="4">
    <location>
        <begin position="1"/>
        <end position="23"/>
    </location>
</feature>
<evidence type="ECO:0000313" key="7">
    <source>
        <dbReference type="Proteomes" id="UP000069940"/>
    </source>
</evidence>
<dbReference type="EnsemblMetazoa" id="AALFPA23_024213.R36094">
    <property type="protein sequence ID" value="AALFPA23_024213.P36094"/>
    <property type="gene ID" value="AALFPA23_024213"/>
</dbReference>